<reference evidence="2" key="1">
    <citation type="submission" date="2023-06" db="EMBL/GenBank/DDBJ databases">
        <title>Genome-scale phylogeny and comparative genomics of the fungal order Sordariales.</title>
        <authorList>
            <consortium name="Lawrence Berkeley National Laboratory"/>
            <person name="Hensen N."/>
            <person name="Bonometti L."/>
            <person name="Westerberg I."/>
            <person name="Brannstrom I.O."/>
            <person name="Guillou S."/>
            <person name="Cros-Aarteil S."/>
            <person name="Calhoun S."/>
            <person name="Haridas S."/>
            <person name="Kuo A."/>
            <person name="Mondo S."/>
            <person name="Pangilinan J."/>
            <person name="Riley R."/>
            <person name="LaButti K."/>
            <person name="Andreopoulos B."/>
            <person name="Lipzen A."/>
            <person name="Chen C."/>
            <person name="Yanf M."/>
            <person name="Daum C."/>
            <person name="Ng V."/>
            <person name="Clum A."/>
            <person name="Steindorff A."/>
            <person name="Ohm R."/>
            <person name="Martin F."/>
            <person name="Silar P."/>
            <person name="Natvig D."/>
            <person name="Lalanne C."/>
            <person name="Gautier V."/>
            <person name="Ament-velasquez S.L."/>
            <person name="Kruys A."/>
            <person name="Hutchinson M.I."/>
            <person name="Powell A.J."/>
            <person name="Barry K."/>
            <person name="Miller A.N."/>
            <person name="Grigoriev I.V."/>
            <person name="Debuchy R."/>
            <person name="Gladieux P."/>
            <person name="Thoren M.H."/>
            <person name="Johannesson H."/>
        </authorList>
    </citation>
    <scope>NUCLEOTIDE SEQUENCE</scope>
    <source>
        <strain evidence="2">SMH3187-1</strain>
    </source>
</reference>
<organism evidence="2 3">
    <name type="scientific">Schizothecium vesticola</name>
    <dbReference type="NCBI Taxonomy" id="314040"/>
    <lineage>
        <taxon>Eukaryota</taxon>
        <taxon>Fungi</taxon>
        <taxon>Dikarya</taxon>
        <taxon>Ascomycota</taxon>
        <taxon>Pezizomycotina</taxon>
        <taxon>Sordariomycetes</taxon>
        <taxon>Sordariomycetidae</taxon>
        <taxon>Sordariales</taxon>
        <taxon>Schizotheciaceae</taxon>
        <taxon>Schizothecium</taxon>
    </lineage>
</organism>
<sequence>MAEGSMSASTFHGPLSYQFPQCQSPVPAPRPPTLQYPNLTATSLSPFSPSITERVTPSTIWLSSFHNKCLRIQGTPQPGGFGAHSPTSASVFVLSSLQEPHLEVPTQASRKKGNSTDVWPKYPAQLHLDTPNHSAKIGGTTSLWPFPPNQTKRAH</sequence>
<gene>
    <name evidence="2" type="ORF">B0T18DRAFT_150160</name>
</gene>
<proteinExistence type="predicted"/>
<dbReference type="EMBL" id="JAUKUD010000004">
    <property type="protein sequence ID" value="KAK0746347.1"/>
    <property type="molecule type" value="Genomic_DNA"/>
</dbReference>
<dbReference type="Proteomes" id="UP001172155">
    <property type="component" value="Unassembled WGS sequence"/>
</dbReference>
<dbReference type="AlphaFoldDB" id="A0AA40EW25"/>
<comment type="caution">
    <text evidence="2">The sequence shown here is derived from an EMBL/GenBank/DDBJ whole genome shotgun (WGS) entry which is preliminary data.</text>
</comment>
<evidence type="ECO:0000256" key="1">
    <source>
        <dbReference type="SAM" id="MobiDB-lite"/>
    </source>
</evidence>
<protein>
    <submittedName>
        <fullName evidence="2">Uncharacterized protein</fullName>
    </submittedName>
</protein>
<evidence type="ECO:0000313" key="2">
    <source>
        <dbReference type="EMBL" id="KAK0746347.1"/>
    </source>
</evidence>
<feature type="region of interest" description="Disordered" evidence="1">
    <location>
        <begin position="126"/>
        <end position="155"/>
    </location>
</feature>
<accession>A0AA40EW25</accession>
<name>A0AA40EW25_9PEZI</name>
<keyword evidence="3" id="KW-1185">Reference proteome</keyword>
<evidence type="ECO:0000313" key="3">
    <source>
        <dbReference type="Proteomes" id="UP001172155"/>
    </source>
</evidence>